<dbReference type="EMBL" id="RPFW01000001">
    <property type="protein sequence ID" value="TVZ06494.1"/>
    <property type="molecule type" value="Genomic_DNA"/>
</dbReference>
<evidence type="ECO:0000313" key="3">
    <source>
        <dbReference type="Proteomes" id="UP000460272"/>
    </source>
</evidence>
<dbReference type="Proteomes" id="UP000460272">
    <property type="component" value="Unassembled WGS sequence"/>
</dbReference>
<sequence>MAGEQAALQRVAALVARAAAPEEIYRAVAEELARLSAAGIAVVLRYETDGTATVLGGWSGTGMPAVTGRRLAVEGEGIAESVLRAGRPARDTRFAGAPGSMTDLLRRAGMRAVTGSPVVAGGRLWGW</sequence>
<dbReference type="SUPFAM" id="SSF55781">
    <property type="entry name" value="GAF domain-like"/>
    <property type="match status" value="1"/>
</dbReference>
<organism evidence="2 3">
    <name type="scientific">Trebonia kvetii</name>
    <dbReference type="NCBI Taxonomy" id="2480626"/>
    <lineage>
        <taxon>Bacteria</taxon>
        <taxon>Bacillati</taxon>
        <taxon>Actinomycetota</taxon>
        <taxon>Actinomycetes</taxon>
        <taxon>Streptosporangiales</taxon>
        <taxon>Treboniaceae</taxon>
        <taxon>Trebonia</taxon>
    </lineage>
</organism>
<feature type="domain" description="GAF" evidence="1">
    <location>
        <begin position="19"/>
        <end position="126"/>
    </location>
</feature>
<accession>A0A6P2C539</accession>
<dbReference type="InterPro" id="IPR029016">
    <property type="entry name" value="GAF-like_dom_sf"/>
</dbReference>
<keyword evidence="3" id="KW-1185">Reference proteome</keyword>
<dbReference type="AlphaFoldDB" id="A0A6P2C539"/>
<reference evidence="2 3" key="1">
    <citation type="submission" date="2018-11" db="EMBL/GenBank/DDBJ databases">
        <title>Trebonia kvetii gen.nov., sp.nov., a novel acidophilic actinobacterium, and proposal of the new actinobacterial family Treboniaceae fam. nov.</title>
        <authorList>
            <person name="Rapoport D."/>
            <person name="Sagova-Mareckova M."/>
            <person name="Sedlacek I."/>
            <person name="Provaznik J."/>
            <person name="Kralova S."/>
            <person name="Pavlinic D."/>
            <person name="Benes V."/>
            <person name="Kopecky J."/>
        </authorList>
    </citation>
    <scope>NUCLEOTIDE SEQUENCE [LARGE SCALE GENOMIC DNA]</scope>
    <source>
        <strain evidence="2 3">15Tr583</strain>
    </source>
</reference>
<dbReference type="InterPro" id="IPR003018">
    <property type="entry name" value="GAF"/>
</dbReference>
<name>A0A6P2C539_9ACTN</name>
<evidence type="ECO:0000313" key="2">
    <source>
        <dbReference type="EMBL" id="TVZ06494.1"/>
    </source>
</evidence>
<dbReference type="Pfam" id="PF13185">
    <property type="entry name" value="GAF_2"/>
    <property type="match status" value="1"/>
</dbReference>
<evidence type="ECO:0000259" key="1">
    <source>
        <dbReference type="Pfam" id="PF13185"/>
    </source>
</evidence>
<protein>
    <submittedName>
        <fullName evidence="2">GAF domain-containing protein</fullName>
    </submittedName>
</protein>
<proteinExistence type="predicted"/>
<dbReference type="Gene3D" id="3.30.450.40">
    <property type="match status" value="1"/>
</dbReference>
<gene>
    <name evidence="2" type="ORF">EAS64_03500</name>
</gene>
<comment type="caution">
    <text evidence="2">The sequence shown here is derived from an EMBL/GenBank/DDBJ whole genome shotgun (WGS) entry which is preliminary data.</text>
</comment>